<feature type="compositionally biased region" description="Pro residues" evidence="1">
    <location>
        <begin position="266"/>
        <end position="289"/>
    </location>
</feature>
<feature type="region of interest" description="Disordered" evidence="1">
    <location>
        <begin position="113"/>
        <end position="152"/>
    </location>
</feature>
<feature type="domain" description="LysM" evidence="2">
    <location>
        <begin position="322"/>
        <end position="366"/>
    </location>
</feature>
<feature type="compositionally biased region" description="Pro residues" evidence="1">
    <location>
        <begin position="246"/>
        <end position="258"/>
    </location>
</feature>
<dbReference type="Proteomes" id="UP000070544">
    <property type="component" value="Unassembled WGS sequence"/>
</dbReference>
<feature type="compositionally biased region" description="Low complexity" evidence="1">
    <location>
        <begin position="293"/>
        <end position="303"/>
    </location>
</feature>
<feature type="compositionally biased region" description="Pro residues" evidence="1">
    <location>
        <begin position="68"/>
        <end position="93"/>
    </location>
</feature>
<feature type="compositionally biased region" description="Pro residues" evidence="1">
    <location>
        <begin position="120"/>
        <end position="141"/>
    </location>
</feature>
<dbReference type="PROSITE" id="PS51782">
    <property type="entry name" value="LYSM"/>
    <property type="match status" value="2"/>
</dbReference>
<feature type="compositionally biased region" description="Pro residues" evidence="1">
    <location>
        <begin position="44"/>
        <end position="60"/>
    </location>
</feature>
<feature type="domain" description="LysM" evidence="2">
    <location>
        <begin position="196"/>
        <end position="240"/>
    </location>
</feature>
<dbReference type="AlphaFoldDB" id="A0A139AH04"/>
<dbReference type="OMA" id="FFQRAND"/>
<dbReference type="CDD" id="cd00118">
    <property type="entry name" value="LysM"/>
    <property type="match status" value="2"/>
</dbReference>
<dbReference type="EMBL" id="KQ965760">
    <property type="protein sequence ID" value="KXS15725.1"/>
    <property type="molecule type" value="Genomic_DNA"/>
</dbReference>
<dbReference type="PANTHER" id="PTHR33734">
    <property type="entry name" value="LYSM DOMAIN-CONTAINING GPI-ANCHORED PROTEIN 2"/>
    <property type="match status" value="1"/>
</dbReference>
<dbReference type="PANTHER" id="PTHR33734:SF22">
    <property type="entry name" value="MEMBRANE-BOUND LYTIC MUREIN TRANSGLYCOSYLASE D"/>
    <property type="match status" value="1"/>
</dbReference>
<dbReference type="SUPFAM" id="SSF54106">
    <property type="entry name" value="LysM domain"/>
    <property type="match status" value="2"/>
</dbReference>
<evidence type="ECO:0000256" key="1">
    <source>
        <dbReference type="SAM" id="MobiDB-lite"/>
    </source>
</evidence>
<dbReference type="OrthoDB" id="2107166at2759"/>
<organism evidence="3 4">
    <name type="scientific">Gonapodya prolifera (strain JEL478)</name>
    <name type="common">Monoblepharis prolifera</name>
    <dbReference type="NCBI Taxonomy" id="1344416"/>
    <lineage>
        <taxon>Eukaryota</taxon>
        <taxon>Fungi</taxon>
        <taxon>Fungi incertae sedis</taxon>
        <taxon>Chytridiomycota</taxon>
        <taxon>Chytridiomycota incertae sedis</taxon>
        <taxon>Monoblepharidomycetes</taxon>
        <taxon>Monoblepharidales</taxon>
        <taxon>Gonapodyaceae</taxon>
        <taxon>Gonapodya</taxon>
    </lineage>
</organism>
<dbReference type="STRING" id="1344416.A0A139AH04"/>
<dbReference type="SMART" id="SM00257">
    <property type="entry name" value="LysM"/>
    <property type="match status" value="2"/>
</dbReference>
<accession>A0A139AH04</accession>
<name>A0A139AH04_GONPJ</name>
<dbReference type="Gene3D" id="3.10.350.10">
    <property type="entry name" value="LysM domain"/>
    <property type="match status" value="2"/>
</dbReference>
<dbReference type="InterPro" id="IPR036779">
    <property type="entry name" value="LysM_dom_sf"/>
</dbReference>
<feature type="region of interest" description="Disordered" evidence="1">
    <location>
        <begin position="224"/>
        <end position="321"/>
    </location>
</feature>
<keyword evidence="4" id="KW-1185">Reference proteome</keyword>
<feature type="region of interest" description="Disordered" evidence="1">
    <location>
        <begin position="27"/>
        <end position="99"/>
    </location>
</feature>
<evidence type="ECO:0000313" key="3">
    <source>
        <dbReference type="EMBL" id="KXS15725.1"/>
    </source>
</evidence>
<sequence length="367" mass="37766">MSGQPSAPGQPVAPPVDYTRINYKLNMEGHPLFGGGGIAASQPQQPPQPTQLTTPAPPLAPTQLAISSPPPAQPYPPPAHHAPPAPIPVPTFTPPSAQLMQTLNLKPEQVPWAFNQAPSGAPPPNLPPPSALPAPPSPVPLPVSASAPAPIPPPTLPPHSLYAPPALPPPPSLALATPAYYPPPAVPPPAQPSTSSTYTIQAGDTFWKVSQTFGVPLQQLLAMNPGRDPHSLQVGSTITVPASHGRPPPPSYAPPSLPPHSNYPAPSFPPPPGLAHAPYPSPSYPPPPGLGTGTAPSPAAYSPPSYPPPPGAGAPGAHAQAQYHTIRPGDTYWALSQQYRTTVQALEALNPGVNYNCLQVGAAVRIR</sequence>
<proteinExistence type="predicted"/>
<gene>
    <name evidence="3" type="ORF">M427DRAFT_56557</name>
</gene>
<protein>
    <submittedName>
        <fullName evidence="3">Carbohydrate-binding module family 50 protein</fullName>
    </submittedName>
</protein>
<dbReference type="GO" id="GO:0008932">
    <property type="term" value="F:lytic endotransglycosylase activity"/>
    <property type="evidence" value="ECO:0007669"/>
    <property type="project" value="TreeGrafter"/>
</dbReference>
<dbReference type="InterPro" id="IPR018392">
    <property type="entry name" value="LysM"/>
</dbReference>
<dbReference type="Pfam" id="PF01476">
    <property type="entry name" value="LysM"/>
    <property type="match status" value="2"/>
</dbReference>
<reference evidence="3 4" key="1">
    <citation type="journal article" date="2015" name="Genome Biol. Evol.">
        <title>Phylogenomic analyses indicate that early fungi evolved digesting cell walls of algal ancestors of land plants.</title>
        <authorList>
            <person name="Chang Y."/>
            <person name="Wang S."/>
            <person name="Sekimoto S."/>
            <person name="Aerts A.L."/>
            <person name="Choi C."/>
            <person name="Clum A."/>
            <person name="LaButti K.M."/>
            <person name="Lindquist E.A."/>
            <person name="Yee Ngan C."/>
            <person name="Ohm R.A."/>
            <person name="Salamov A.A."/>
            <person name="Grigoriev I.V."/>
            <person name="Spatafora J.W."/>
            <person name="Berbee M.L."/>
        </authorList>
    </citation>
    <scope>NUCLEOTIDE SEQUENCE [LARGE SCALE GENOMIC DNA]</scope>
    <source>
        <strain evidence="3 4">JEL478</strain>
    </source>
</reference>
<evidence type="ECO:0000313" key="4">
    <source>
        <dbReference type="Proteomes" id="UP000070544"/>
    </source>
</evidence>
<evidence type="ECO:0000259" key="2">
    <source>
        <dbReference type="PROSITE" id="PS51782"/>
    </source>
</evidence>